<organism evidence="2 3">
    <name type="scientific">Hamiltosporidium magnivora</name>
    <dbReference type="NCBI Taxonomy" id="148818"/>
    <lineage>
        <taxon>Eukaryota</taxon>
        <taxon>Fungi</taxon>
        <taxon>Fungi incertae sedis</taxon>
        <taxon>Microsporidia</taxon>
        <taxon>Dubosqiidae</taxon>
        <taxon>Hamiltosporidium</taxon>
    </lineage>
</organism>
<dbReference type="Proteomes" id="UP000291404">
    <property type="component" value="Unassembled WGS sequence"/>
</dbReference>
<dbReference type="SUPFAM" id="SSF52047">
    <property type="entry name" value="RNI-like"/>
    <property type="match status" value="2"/>
</dbReference>
<sequence>MNIYILLDRNFFFEVKRLCSFNFILYIFLLSRKFIVGNIFVYRFEIVEEAQLLFYNDVQKHKTNLSEIEEEYYLKTHYTLDSDSSIESKWAFTYTKDNYIGFEVLNNILDANRSEKINGKIECNFELIFFLKLTNNISLLPEKVNCYQLKCMLLTLKYLKALESKHIGTVLKGLLFKMYFGEQICFLKYKESFRQIFFAEIEYFIIKKLIQAFLNILMVNHTFHSQNLILLKNSNEIFDITLFNEHIPYNNLLVNDCKILYILEKAFKNLYIFKIFQILLHQLNIKSLIINNFLGNETNNKTYYFSIFSKEIFKSIIISNLYGSLNAILYQLDTAFDENLEFFSLKNINVDCYYLDFFLKKRNLKGLILNDISMDADLYNFQAFVHLIKTLEYVEFCNIKMSYTWWVDFVGASNIKRIILSFGSSFLADFFLKEFTKVISYSNVQYLEIWFLNSKLYLNFWNCLGYFRSLQTLKLINYISDTNIEFNLFKVIHNMQKLENLTIEHDDYSDYFYNFLFKRHGLKVLNVRNFSSNRKIIKLNLLNNSKFLTQLSLRYIKITESSLLEIFKLEFLKVLYLQFCQITLIKNSESHIAWPKNIISLYFKTYKPNLCNNIDILSGLDYLENLYLSGCKSLFGSLIDLSLMCNPNLKKLSYKSDTIYMKDLQRIKYLERLEELNLSKCRFFGVKFYDLGDDCKFINSLKMLKLFAIKIYPKDLLYIRNFKNLNYIELSNFGFTVILEKSSLISLTRSHIISTKGYEKFKDGNILRNLYNEIIGSHFFY</sequence>
<evidence type="ECO:0000313" key="3">
    <source>
        <dbReference type="Proteomes" id="UP000291404"/>
    </source>
</evidence>
<dbReference type="PANTHER" id="PTHR16083">
    <property type="entry name" value="LEUCINE RICH REPEAT CONTAINING PROTEIN"/>
    <property type="match status" value="1"/>
</dbReference>
<dbReference type="VEuPathDB" id="MicrosporidiaDB:CWI39_1131p0010"/>
<accession>A0A4Q9LLL2</accession>
<keyword evidence="1" id="KW-0472">Membrane</keyword>
<dbReference type="VEuPathDB" id="MicrosporidiaDB:CWI36_0049p0030"/>
<dbReference type="InterPro" id="IPR032675">
    <property type="entry name" value="LRR_dom_sf"/>
</dbReference>
<reference evidence="2 3" key="1">
    <citation type="submission" date="2017-12" db="EMBL/GenBank/DDBJ databases">
        <authorList>
            <person name="Pombert J.-F."/>
            <person name="Haag K.L."/>
            <person name="Ebert D."/>
        </authorList>
    </citation>
    <scope>NUCLEOTIDE SEQUENCE [LARGE SCALE GENOMIC DNA]</scope>
    <source>
        <strain evidence="2">BE-OM-2</strain>
    </source>
</reference>
<keyword evidence="3" id="KW-1185">Reference proteome</keyword>
<dbReference type="AlphaFoldDB" id="A0A4Q9LLL2"/>
<dbReference type="EMBL" id="PITI01000049">
    <property type="protein sequence ID" value="TBU09223.1"/>
    <property type="molecule type" value="Genomic_DNA"/>
</dbReference>
<keyword evidence="1" id="KW-0812">Transmembrane</keyword>
<evidence type="ECO:0000256" key="1">
    <source>
        <dbReference type="SAM" id="Phobius"/>
    </source>
</evidence>
<dbReference type="PANTHER" id="PTHR16083:SF83">
    <property type="entry name" value="LEUCINE-RICH REPEAT-CONTAINING PROTEIN 40"/>
    <property type="match status" value="1"/>
</dbReference>
<dbReference type="Gene3D" id="3.80.10.10">
    <property type="entry name" value="Ribonuclease Inhibitor"/>
    <property type="match status" value="2"/>
</dbReference>
<evidence type="ECO:0008006" key="4">
    <source>
        <dbReference type="Google" id="ProtNLM"/>
    </source>
</evidence>
<comment type="caution">
    <text evidence="2">The sequence shown here is derived from an EMBL/GenBank/DDBJ whole genome shotgun (WGS) entry which is preliminary data.</text>
</comment>
<keyword evidence="1" id="KW-1133">Transmembrane helix</keyword>
<evidence type="ECO:0000313" key="2">
    <source>
        <dbReference type="EMBL" id="TBU09223.1"/>
    </source>
</evidence>
<gene>
    <name evidence="2" type="ORF">CWI36_0049p0030</name>
</gene>
<protein>
    <recommendedName>
        <fullName evidence="4">Leucine-rich repeat-containing protein</fullName>
    </recommendedName>
</protein>
<name>A0A4Q9LLL2_9MICR</name>
<proteinExistence type="predicted"/>
<feature type="transmembrane region" description="Helical" evidence="1">
    <location>
        <begin position="21"/>
        <end position="42"/>
    </location>
</feature>